<comment type="caution">
    <text evidence="2">The sequence shown here is derived from an EMBL/GenBank/DDBJ whole genome shotgun (WGS) entry which is preliminary data.</text>
</comment>
<feature type="domain" description="Archaeal Type IV pilin N-terminal" evidence="1">
    <location>
        <begin position="1"/>
        <end position="63"/>
    </location>
</feature>
<evidence type="ECO:0000313" key="3">
    <source>
        <dbReference type="Proteomes" id="UP000011514"/>
    </source>
</evidence>
<gene>
    <name evidence="2" type="ORF">C471_08590</name>
</gene>
<sequence length="114" mass="11941">MIAITVVISAAAGTLVLQIVGDQTAEMEETEVDAEFTVSYNADSVEVTHTGGDAVPADELLIDGDVRESQRWGEYGEVTPGDSVTVDAAGSNRTIVVVHSGAYGGEEVLLRSEE</sequence>
<accession>M0DWW8</accession>
<keyword evidence="3" id="KW-1185">Reference proteome</keyword>
<dbReference type="Proteomes" id="UP000011514">
    <property type="component" value="Unassembled WGS sequence"/>
</dbReference>
<organism evidence="2 3">
    <name type="scientific">Halorubrum saccharovorum DSM 1137</name>
    <dbReference type="NCBI Taxonomy" id="1227484"/>
    <lineage>
        <taxon>Archaea</taxon>
        <taxon>Methanobacteriati</taxon>
        <taxon>Methanobacteriota</taxon>
        <taxon>Stenosarchaea group</taxon>
        <taxon>Halobacteria</taxon>
        <taxon>Halobacteriales</taxon>
        <taxon>Haloferacaceae</taxon>
        <taxon>Halorubrum</taxon>
    </lineage>
</organism>
<dbReference type="EMBL" id="AOJE01000038">
    <property type="protein sequence ID" value="ELZ39323.1"/>
    <property type="molecule type" value="Genomic_DNA"/>
</dbReference>
<dbReference type="AlphaFoldDB" id="M0DWW8"/>
<evidence type="ECO:0000259" key="1">
    <source>
        <dbReference type="Pfam" id="PF07790"/>
    </source>
</evidence>
<dbReference type="Pfam" id="PF07790">
    <property type="entry name" value="Pilin_N"/>
    <property type="match status" value="1"/>
</dbReference>
<reference evidence="2 3" key="1">
    <citation type="journal article" date="2014" name="PLoS Genet.">
        <title>Phylogenetically driven sequencing of extremely halophilic archaea reveals strategies for static and dynamic osmo-response.</title>
        <authorList>
            <person name="Becker E.A."/>
            <person name="Seitzer P.M."/>
            <person name="Tritt A."/>
            <person name="Larsen D."/>
            <person name="Krusor M."/>
            <person name="Yao A.I."/>
            <person name="Wu D."/>
            <person name="Madern D."/>
            <person name="Eisen J.A."/>
            <person name="Darling A.E."/>
            <person name="Facciotti M.T."/>
        </authorList>
    </citation>
    <scope>NUCLEOTIDE SEQUENCE [LARGE SCALE GENOMIC DNA]</scope>
    <source>
        <strain evidence="2 3">DSM 1137</strain>
    </source>
</reference>
<dbReference type="InterPro" id="IPR012859">
    <property type="entry name" value="Pilin_N_archaeal"/>
</dbReference>
<name>M0DWW8_9EURY</name>
<evidence type="ECO:0000313" key="2">
    <source>
        <dbReference type="EMBL" id="ELZ39323.1"/>
    </source>
</evidence>
<dbReference type="PATRIC" id="fig|1227484.4.peg.1719"/>
<protein>
    <recommendedName>
        <fullName evidence="1">Archaeal Type IV pilin N-terminal domain-containing protein</fullName>
    </recommendedName>
</protein>
<proteinExistence type="predicted"/>